<dbReference type="Proteomes" id="UP001204144">
    <property type="component" value="Unassembled WGS sequence"/>
</dbReference>
<feature type="domain" description="Ig-like" evidence="1">
    <location>
        <begin position="1125"/>
        <end position="1204"/>
    </location>
</feature>
<dbReference type="InterPro" id="IPR059226">
    <property type="entry name" value="Choice_anch_Q_dom"/>
</dbReference>
<feature type="domain" description="Ig-like" evidence="1">
    <location>
        <begin position="963"/>
        <end position="1032"/>
    </location>
</feature>
<name>A0AAE3H0I1_9BACT</name>
<dbReference type="Gene3D" id="2.160.20.10">
    <property type="entry name" value="Single-stranded right-handed beta-helix, Pectin lyase-like"/>
    <property type="match status" value="1"/>
</dbReference>
<dbReference type="InterPro" id="IPR044023">
    <property type="entry name" value="Ig_7"/>
</dbReference>
<dbReference type="SUPFAM" id="SSF51126">
    <property type="entry name" value="Pectin lyase-like"/>
    <property type="match status" value="1"/>
</dbReference>
<dbReference type="EMBL" id="RJUF01000013">
    <property type="protein sequence ID" value="MCP9762692.1"/>
    <property type="molecule type" value="Genomic_DNA"/>
</dbReference>
<organism evidence="2 3">
    <name type="scientific">Lacihabitans soyangensis</name>
    <dbReference type="NCBI Taxonomy" id="869394"/>
    <lineage>
        <taxon>Bacteria</taxon>
        <taxon>Pseudomonadati</taxon>
        <taxon>Bacteroidota</taxon>
        <taxon>Cytophagia</taxon>
        <taxon>Cytophagales</taxon>
        <taxon>Leadbetterellaceae</taxon>
        <taxon>Lacihabitans</taxon>
    </lineage>
</organism>
<dbReference type="NCBIfam" id="NF045639">
    <property type="entry name" value="GCX_COOH"/>
    <property type="match status" value="1"/>
</dbReference>
<proteinExistence type="predicted"/>
<feature type="domain" description="Ig-like" evidence="1">
    <location>
        <begin position="799"/>
        <end position="869"/>
    </location>
</feature>
<dbReference type="NCBIfam" id="NF041518">
    <property type="entry name" value="choice_anch_Q"/>
    <property type="match status" value="1"/>
</dbReference>
<dbReference type="AlphaFoldDB" id="A0AAE3H0I1"/>
<protein>
    <recommendedName>
        <fullName evidence="1">Ig-like domain-containing protein</fullName>
    </recommendedName>
</protein>
<dbReference type="Pfam" id="PF19081">
    <property type="entry name" value="Ig_7"/>
    <property type="match status" value="4"/>
</dbReference>
<comment type="caution">
    <text evidence="2">The sequence shown here is derived from an EMBL/GenBank/DDBJ whole genome shotgun (WGS) entry which is preliminary data.</text>
</comment>
<gene>
    <name evidence="2" type="ORF">EGI31_06965</name>
</gene>
<evidence type="ECO:0000313" key="3">
    <source>
        <dbReference type="Proteomes" id="UP001204144"/>
    </source>
</evidence>
<keyword evidence="3" id="KW-1185">Reference proteome</keyword>
<evidence type="ECO:0000259" key="1">
    <source>
        <dbReference type="Pfam" id="PF19081"/>
    </source>
</evidence>
<accession>A0AAE3H0I1</accession>
<dbReference type="RefSeq" id="WP_255036463.1">
    <property type="nucleotide sequence ID" value="NZ_RJUF01000013.1"/>
</dbReference>
<dbReference type="InterPro" id="IPR055015">
    <property type="entry name" value="GCX_COOH"/>
</dbReference>
<reference evidence="2 3" key="1">
    <citation type="submission" date="2018-11" db="EMBL/GenBank/DDBJ databases">
        <title>Novel bacteria species description.</title>
        <authorList>
            <person name="Han J.-H."/>
        </authorList>
    </citation>
    <scope>NUCLEOTIDE SEQUENCE [LARGE SCALE GENOMIC DNA]</scope>
    <source>
        <strain evidence="2 3">KCTC23259</strain>
    </source>
</reference>
<dbReference type="InterPro" id="IPR011050">
    <property type="entry name" value="Pectin_lyase_fold/virulence"/>
</dbReference>
<dbReference type="InterPro" id="IPR012334">
    <property type="entry name" value="Pectin_lyas_fold"/>
</dbReference>
<feature type="domain" description="Ig-like" evidence="1">
    <location>
        <begin position="1045"/>
        <end position="1120"/>
    </location>
</feature>
<sequence length="1275" mass="131953">MKKNFYLLLIIFIGLGHGLLAQTKTWVGGTVGNLTSWHEPNNWSPSGVPTATDAVLLNSNTTNDPIISSAAVAKSIDISNGGCPLTVQSTGSLTLSNVGNPINISQGSITNNGTITATNTRASQPGNEGALRMTNGNFYQYGTLELIGGNTYGISISGAAPCEITCYSGSNTTISGTDGLRFTTTTAFIDMRDGSVMNITGTTRGAFLNPGKVQVAGKLTVNGNVEHTGLDGLFQTSNCGSITINGNLSMNNQSVITNPGSFVVTGNLNTGNGFTNNGVVKYGTTSGNPINNRRALVFDTNSPTGVFTISTLAGNTTNIGVFSDAAATVSAGTYTAATNRFDILASYAEGTYPLYAKMTQITCNYIVPFNFTKVIGRKYVKPTASGTGDGSSWTNASADLQAMINASGANDEVWVAAGVYKPQKNAAGNASPSDARDKLFVMKAEVKVYGGFSGTETLLNQRDWVNNKTILSGDIDNNDINTDGNNISENHTDIVGNNVYHIVVFAGLNSTNSNNILDGFILTGGKTSPSSTSTNQTVNTVPISSFRGAAILVSVAGATIKNCVITGNSSDAGAFYINNQNAWANLVTTLENCQWLGNTNSGTGLIFFHRTFINMINNVMANNTSNGGVLYVSSNNPVGNVININHLTFYNNTSTNSSLSPVHFESGIINVSNSIIRNAALTSTNIINNTSTLTISNSNILGSNVNGSWNAAFGSNGGNNIDMPPLFSNTASIIGADNKYFTADDGLTLTSCSPMLNNGSNGLTTDIMGNTRPFETTVDMGAYEFQSTSTLPADATGVSVSSNSVTCGQSVTLSASCATGTVTWYNTSLGGISIGVGTGLAVTVLNNPSVYYVACESSATCVSARRVATGSITVTLPADPTNVTVSSTAICPNTMVSLSASCATGIPEWYNGASALSTTTPFTPTVTTNTTYSVRCKNGTCLSNPVNLPQIIVLSTPTGITTSIRNICGNTIPAITFTATCAVGTVRWYNAPSGGALVGTGSPFVNTPVNPVPGFNRYYPSCSNGTCESNRSSGESFVYTPVPSNAVASPNTICTPSNVTFSATCSNGSINWYTNPTGGSSISTASSFIQSVSSTTTYYAECTHNFLSVCFTDRVAVTATFETAPTSPTGVLANKNLVCPNGSVSLSATCASGTVKWYNASTGGTLLGSGSPLVQNPTASITYYAACESGSCTPSARVATVQVVVGNIQNSLTITSTITGTQNFLAGQSINASNVINAPANIKYLASNFVQLNPGFSVGSGSVFESKIESIQACP</sequence>
<evidence type="ECO:0000313" key="2">
    <source>
        <dbReference type="EMBL" id="MCP9762692.1"/>
    </source>
</evidence>